<dbReference type="Pfam" id="PF01607">
    <property type="entry name" value="CBM_14"/>
    <property type="match status" value="2"/>
</dbReference>
<evidence type="ECO:0000256" key="2">
    <source>
        <dbReference type="ARBA" id="ARBA00022729"/>
    </source>
</evidence>
<dbReference type="Proteomes" id="UP000007151">
    <property type="component" value="Unassembled WGS sequence"/>
</dbReference>
<reference evidence="6 7" key="1">
    <citation type="journal article" date="2011" name="Cell">
        <title>The monarch butterfly genome yields insights into long-distance migration.</title>
        <authorList>
            <person name="Zhan S."/>
            <person name="Merlin C."/>
            <person name="Boore J.L."/>
            <person name="Reppert S.M."/>
        </authorList>
    </citation>
    <scope>NUCLEOTIDE SEQUENCE [LARGE SCALE GENOMIC DNA]</scope>
    <source>
        <strain evidence="6">F-2</strain>
    </source>
</reference>
<evidence type="ECO:0000313" key="6">
    <source>
        <dbReference type="EMBL" id="OWR48745.1"/>
    </source>
</evidence>
<name>A0A212F4S2_DANPL</name>
<dbReference type="eggNOG" id="ENOG502T2SS">
    <property type="taxonomic scope" value="Eukaryota"/>
</dbReference>
<evidence type="ECO:0000256" key="1">
    <source>
        <dbReference type="ARBA" id="ARBA00022669"/>
    </source>
</evidence>
<dbReference type="FunCoup" id="A0A212F4S2">
    <property type="interactions" value="16"/>
</dbReference>
<evidence type="ECO:0000256" key="4">
    <source>
        <dbReference type="ARBA" id="ARBA00023157"/>
    </source>
</evidence>
<dbReference type="PANTHER" id="PTHR23301">
    <property type="entry name" value="CHITIN BINDING PERITROPHIN-A"/>
    <property type="match status" value="1"/>
</dbReference>
<dbReference type="SUPFAM" id="SSF57625">
    <property type="entry name" value="Invertebrate chitin-binding proteins"/>
    <property type="match status" value="2"/>
</dbReference>
<dbReference type="EMBL" id="AGBW02010314">
    <property type="protein sequence ID" value="OWR48745.1"/>
    <property type="molecule type" value="Genomic_DNA"/>
</dbReference>
<dbReference type="PROSITE" id="PS50940">
    <property type="entry name" value="CHIT_BIND_II"/>
    <property type="match status" value="2"/>
</dbReference>
<keyword evidence="1" id="KW-0147">Chitin-binding</keyword>
<organism evidence="6 7">
    <name type="scientific">Danaus plexippus plexippus</name>
    <dbReference type="NCBI Taxonomy" id="278856"/>
    <lineage>
        <taxon>Eukaryota</taxon>
        <taxon>Metazoa</taxon>
        <taxon>Ecdysozoa</taxon>
        <taxon>Arthropoda</taxon>
        <taxon>Hexapoda</taxon>
        <taxon>Insecta</taxon>
        <taxon>Pterygota</taxon>
        <taxon>Neoptera</taxon>
        <taxon>Endopterygota</taxon>
        <taxon>Lepidoptera</taxon>
        <taxon>Glossata</taxon>
        <taxon>Ditrysia</taxon>
        <taxon>Papilionoidea</taxon>
        <taxon>Nymphalidae</taxon>
        <taxon>Danainae</taxon>
        <taxon>Danaini</taxon>
        <taxon>Danaina</taxon>
        <taxon>Danaus</taxon>
        <taxon>Danaus</taxon>
    </lineage>
</organism>
<dbReference type="GO" id="GO:0005576">
    <property type="term" value="C:extracellular region"/>
    <property type="evidence" value="ECO:0007669"/>
    <property type="project" value="InterPro"/>
</dbReference>
<dbReference type="AlphaFoldDB" id="A0A212F4S2"/>
<keyword evidence="4" id="KW-1015">Disulfide bond</keyword>
<dbReference type="Gene3D" id="2.170.140.10">
    <property type="entry name" value="Chitin binding domain"/>
    <property type="match status" value="2"/>
</dbReference>
<keyword evidence="2" id="KW-0732">Signal</keyword>
<accession>A0A212F4S2</accession>
<sequence>MIGKILLFFIVSASAGAVEPKQSLSAFDYHDVDPNTLSCDPLGEIFLLLPHYVHCNKFFMCAHGNEVEFDCPATTIFDFPLQTCNHAWAANCTLRTRDDDEGSGEGVFNFLDNFSDVNYEGSVNSLTADEVISKVRPLAVESPVKPSFNGLNCQRSDSAARQVAYKGDCQRYWRCVNGVLQTAYCSDGLFFNERSGQCDFEANVKCADVNDELENEFIVYKK</sequence>
<dbReference type="InterPro" id="IPR051940">
    <property type="entry name" value="Chitin_bind-dev_reg"/>
</dbReference>
<keyword evidence="3" id="KW-0677">Repeat</keyword>
<evidence type="ECO:0000313" key="7">
    <source>
        <dbReference type="Proteomes" id="UP000007151"/>
    </source>
</evidence>
<dbReference type="InterPro" id="IPR002557">
    <property type="entry name" value="Chitin-bd_dom"/>
</dbReference>
<dbReference type="PANTHER" id="PTHR23301:SF0">
    <property type="entry name" value="CHITIN-BINDING TYPE-2 DOMAIN-CONTAINING PROTEIN-RELATED"/>
    <property type="match status" value="1"/>
</dbReference>
<dbReference type="GO" id="GO:0008061">
    <property type="term" value="F:chitin binding"/>
    <property type="evidence" value="ECO:0007669"/>
    <property type="project" value="UniProtKB-KW"/>
</dbReference>
<proteinExistence type="predicted"/>
<dbReference type="KEGG" id="dpl:KGM_212464"/>
<keyword evidence="5" id="KW-0325">Glycoprotein</keyword>
<dbReference type="InterPro" id="IPR036508">
    <property type="entry name" value="Chitin-bd_dom_sf"/>
</dbReference>
<gene>
    <name evidence="6" type="ORF">KGM_212464</name>
</gene>
<evidence type="ECO:0000256" key="3">
    <source>
        <dbReference type="ARBA" id="ARBA00022737"/>
    </source>
</evidence>
<evidence type="ECO:0000256" key="5">
    <source>
        <dbReference type="ARBA" id="ARBA00023180"/>
    </source>
</evidence>
<dbReference type="SMART" id="SM00494">
    <property type="entry name" value="ChtBD2"/>
    <property type="match status" value="2"/>
</dbReference>
<dbReference type="OrthoDB" id="6422323at2759"/>
<comment type="caution">
    <text evidence="6">The sequence shown here is derived from an EMBL/GenBank/DDBJ whole genome shotgun (WGS) entry which is preliminary data.</text>
</comment>
<protein>
    <submittedName>
        <fullName evidence="6">Chitin-binding peritrophin-A domain protein</fullName>
    </submittedName>
</protein>
<keyword evidence="7" id="KW-1185">Reference proteome</keyword>